<dbReference type="InterPro" id="IPR015424">
    <property type="entry name" value="PyrdxlP-dep_Trfase"/>
</dbReference>
<dbReference type="Gene3D" id="3.40.640.10">
    <property type="entry name" value="Type I PLP-dependent aspartate aminotransferase-like (Major domain)"/>
    <property type="match status" value="1"/>
</dbReference>
<name>A0ABP8WAE8_9MICO</name>
<reference evidence="7" key="1">
    <citation type="journal article" date="2019" name="Int. J. Syst. Evol. Microbiol.">
        <title>The Global Catalogue of Microorganisms (GCM) 10K type strain sequencing project: providing services to taxonomists for standard genome sequencing and annotation.</title>
        <authorList>
            <consortium name="The Broad Institute Genomics Platform"/>
            <consortium name="The Broad Institute Genome Sequencing Center for Infectious Disease"/>
            <person name="Wu L."/>
            <person name="Ma J."/>
        </authorList>
    </citation>
    <scope>NUCLEOTIDE SEQUENCE [LARGE SCALE GENOMIC DNA]</scope>
    <source>
        <strain evidence="7">JCM 18956</strain>
    </source>
</reference>
<feature type="region of interest" description="Disordered" evidence="4">
    <location>
        <begin position="419"/>
        <end position="439"/>
    </location>
</feature>
<feature type="domain" description="Aminotransferase class V" evidence="5">
    <location>
        <begin position="46"/>
        <end position="351"/>
    </location>
</feature>
<dbReference type="PANTHER" id="PTHR21152">
    <property type="entry name" value="AMINOTRANSFERASE CLASS V"/>
    <property type="match status" value="1"/>
</dbReference>
<comment type="cofactor">
    <cofactor evidence="1">
        <name>pyridoxal 5'-phosphate</name>
        <dbReference type="ChEBI" id="CHEBI:597326"/>
    </cofactor>
</comment>
<dbReference type="GO" id="GO:0008483">
    <property type="term" value="F:transaminase activity"/>
    <property type="evidence" value="ECO:0007669"/>
    <property type="project" value="UniProtKB-KW"/>
</dbReference>
<keyword evidence="7" id="KW-1185">Reference proteome</keyword>
<accession>A0ABP8WAE8</accession>
<evidence type="ECO:0000313" key="6">
    <source>
        <dbReference type="EMBL" id="GAA4685327.1"/>
    </source>
</evidence>
<evidence type="ECO:0000256" key="2">
    <source>
        <dbReference type="ARBA" id="ARBA00009236"/>
    </source>
</evidence>
<gene>
    <name evidence="6" type="ORF">GCM10025780_34620</name>
</gene>
<organism evidence="6 7">
    <name type="scientific">Frondihabitans cladoniiphilus</name>
    <dbReference type="NCBI Taxonomy" id="715785"/>
    <lineage>
        <taxon>Bacteria</taxon>
        <taxon>Bacillati</taxon>
        <taxon>Actinomycetota</taxon>
        <taxon>Actinomycetes</taxon>
        <taxon>Micrococcales</taxon>
        <taxon>Microbacteriaceae</taxon>
        <taxon>Frondihabitans</taxon>
    </lineage>
</organism>
<comment type="similarity">
    <text evidence="2">Belongs to the class-V pyridoxal-phosphate-dependent aminotransferase family.</text>
</comment>
<dbReference type="PIRSF" id="PIRSF000524">
    <property type="entry name" value="SPT"/>
    <property type="match status" value="1"/>
</dbReference>
<keyword evidence="6" id="KW-0808">Transferase</keyword>
<dbReference type="SUPFAM" id="SSF53383">
    <property type="entry name" value="PLP-dependent transferases"/>
    <property type="match status" value="1"/>
</dbReference>
<evidence type="ECO:0000256" key="4">
    <source>
        <dbReference type="SAM" id="MobiDB-lite"/>
    </source>
</evidence>
<dbReference type="InterPro" id="IPR015421">
    <property type="entry name" value="PyrdxlP-dep_Trfase_major"/>
</dbReference>
<dbReference type="Pfam" id="PF00266">
    <property type="entry name" value="Aminotran_5"/>
    <property type="match status" value="1"/>
</dbReference>
<proteinExistence type="inferred from homology"/>
<dbReference type="Proteomes" id="UP001501295">
    <property type="component" value="Unassembled WGS sequence"/>
</dbReference>
<evidence type="ECO:0000313" key="7">
    <source>
        <dbReference type="Proteomes" id="UP001501295"/>
    </source>
</evidence>
<dbReference type="InterPro" id="IPR024169">
    <property type="entry name" value="SP_NH2Trfase/AEP_transaminase"/>
</dbReference>
<comment type="caution">
    <text evidence="6">The sequence shown here is derived from an EMBL/GenBank/DDBJ whole genome shotgun (WGS) entry which is preliminary data.</text>
</comment>
<dbReference type="Gene3D" id="3.90.1150.10">
    <property type="entry name" value="Aspartate Aminotransferase, domain 1"/>
    <property type="match status" value="1"/>
</dbReference>
<evidence type="ECO:0000256" key="1">
    <source>
        <dbReference type="ARBA" id="ARBA00001933"/>
    </source>
</evidence>
<keyword evidence="3" id="KW-0663">Pyridoxal phosphate</keyword>
<keyword evidence="6" id="KW-0032">Aminotransferase</keyword>
<evidence type="ECO:0000256" key="3">
    <source>
        <dbReference type="ARBA" id="ARBA00022898"/>
    </source>
</evidence>
<dbReference type="InterPro" id="IPR015422">
    <property type="entry name" value="PyrdxlP-dep_Trfase_small"/>
</dbReference>
<evidence type="ECO:0000259" key="5">
    <source>
        <dbReference type="Pfam" id="PF00266"/>
    </source>
</evidence>
<dbReference type="PANTHER" id="PTHR21152:SF40">
    <property type="entry name" value="ALANINE--GLYOXYLATE AMINOTRANSFERASE"/>
    <property type="match status" value="1"/>
</dbReference>
<dbReference type="EMBL" id="BAABLM010000011">
    <property type="protein sequence ID" value="GAA4685327.1"/>
    <property type="molecule type" value="Genomic_DNA"/>
</dbReference>
<dbReference type="InterPro" id="IPR000192">
    <property type="entry name" value="Aminotrans_V_dom"/>
</dbReference>
<protein>
    <submittedName>
        <fullName evidence="6">Alanine--glyoxylate aminotransferase family protein</fullName>
    </submittedName>
</protein>
<sequence>MSRVKQSFQPIAPPARLLMGPGPINADPRVLRAMSAQLVGQYDPWMTQAMDETQVLYRQVFQTSNEQTMLVDGTSRAGIEAALVSLIEPGDRVLVPIFGRFGHLLREISERAGAEVHVIEVPWGQVFTPAAIEAAITEVRPKLLAVVHGDTSTTVAQPLDELGAICQKHGVLFYTDVTASLAGNTFRTDELGLDAVTAGLQKCLGGPSGSAPVTFSPRAVEVITARKSIEAGIRTDGDAVSAHPIRSNYFDLAMIFDYWGPQRLNHHTEATTMLYGARECARLIVEEGIDETVARHEVNGRAMLSGLRGLGLEIFGDTAHKMNNVTAVVIPDGIDGDAARGAMLNDFGIEIGTSFGPLHGKVWRIGTMGYNARQDAVLTTLAALEAVLRRGGAAVTAGGGVGAAYDVYDDASRLAVAEPDAAAPAAATEPDATATEATR</sequence>